<protein>
    <submittedName>
        <fullName evidence="1">Uncharacterized protein</fullName>
    </submittedName>
</protein>
<proteinExistence type="predicted"/>
<dbReference type="Proteomes" id="UP000744676">
    <property type="component" value="Unassembled WGS sequence"/>
</dbReference>
<gene>
    <name evidence="1" type="ORF">D0Z00_004304</name>
</gene>
<reference evidence="1 2" key="1">
    <citation type="journal article" date="2020" name="Front. Microbiol.">
        <title>Phenotypic and Genetic Characterization of the Cheese Ripening Yeast Geotrichum candidum.</title>
        <authorList>
            <person name="Perkins V."/>
            <person name="Vignola S."/>
            <person name="Lessard M.H."/>
            <person name="Plante P.L."/>
            <person name="Corbeil J."/>
            <person name="Dugat-Bony E."/>
            <person name="Frenette M."/>
            <person name="Labrie S."/>
        </authorList>
    </citation>
    <scope>NUCLEOTIDE SEQUENCE [LARGE SCALE GENOMIC DNA]</scope>
    <source>
        <strain evidence="1 2">LMA-1147</strain>
    </source>
</reference>
<evidence type="ECO:0000313" key="1">
    <source>
        <dbReference type="EMBL" id="KAF5092984.1"/>
    </source>
</evidence>
<evidence type="ECO:0000313" key="2">
    <source>
        <dbReference type="Proteomes" id="UP000744676"/>
    </source>
</evidence>
<sequence>MWTALRGLLKVVGWLVLAATLTANLYLYYYPLLQPAACTWRADSTVRLLAFGDPQIRGSDASSSYRTKLDLYGNDHYLGHIYKTLIGALQPTHVAVMGDLVSSQWIPDDNFYERVQRYQKRIFRPELLPSGTDIINITGNHDIGYAGEVTPERVARYEHAFGQLNFIQYYGAEEKDKYRIVVLNSLVLDGPMGHDRFRQEAWHFLETVVARDQFTGPTILLTHVPLAKPEGLCSDGPYFTYYGEEYGRVLREQNHLTEQTSQRVLDLVFGPGNPHGGVILTGHDHEGCESTYYYKEGRWAVSAGNPAASNATYPGVHEITVRSMMGEFGGNGGLLSGWRYDNEWNFTFTLCRFGVQHIWWASKVLTGVSVGVAVPVLSLLYLGLL</sequence>
<keyword evidence="2" id="KW-1185">Reference proteome</keyword>
<comment type="caution">
    <text evidence="1">The sequence shown here is derived from an EMBL/GenBank/DDBJ whole genome shotgun (WGS) entry which is preliminary data.</text>
</comment>
<name>A0ACB6UYV8_9ASCO</name>
<accession>A0ACB6UYV8</accession>
<dbReference type="EMBL" id="QVQA01000295">
    <property type="protein sequence ID" value="KAF5092984.1"/>
    <property type="molecule type" value="Genomic_DNA"/>
</dbReference>
<organism evidence="1 2">
    <name type="scientific">Geotrichum galactomycetum</name>
    <dbReference type="NCBI Taxonomy" id="27317"/>
    <lineage>
        <taxon>Eukaryota</taxon>
        <taxon>Fungi</taxon>
        <taxon>Dikarya</taxon>
        <taxon>Ascomycota</taxon>
        <taxon>Saccharomycotina</taxon>
        <taxon>Dipodascomycetes</taxon>
        <taxon>Dipodascales</taxon>
        <taxon>Dipodascaceae</taxon>
        <taxon>Geotrichum</taxon>
    </lineage>
</organism>